<dbReference type="GO" id="GO:0031969">
    <property type="term" value="C:chloroplast membrane"/>
    <property type="evidence" value="ECO:0007669"/>
    <property type="project" value="UniProtKB-SubCell"/>
</dbReference>
<evidence type="ECO:0000256" key="7">
    <source>
        <dbReference type="ARBA" id="ARBA00022989"/>
    </source>
</evidence>
<evidence type="ECO:0000256" key="3">
    <source>
        <dbReference type="ARBA" id="ARBA00022528"/>
    </source>
</evidence>
<feature type="region of interest" description="Disordered" evidence="9">
    <location>
        <begin position="97"/>
        <end position="142"/>
    </location>
</feature>
<keyword evidence="11" id="KW-1185">Reference proteome</keyword>
<evidence type="ECO:0000256" key="5">
    <source>
        <dbReference type="ARBA" id="ARBA00022692"/>
    </source>
</evidence>
<accession>A0ABD1BH78</accession>
<comment type="similarity">
    <text evidence="2">Belongs to the RETICULATA family.</text>
</comment>
<evidence type="ECO:0000256" key="1">
    <source>
        <dbReference type="ARBA" id="ARBA00004508"/>
    </source>
</evidence>
<keyword evidence="7" id="KW-1133">Transmembrane helix</keyword>
<dbReference type="Pfam" id="PF11891">
    <property type="entry name" value="RETICULATA-like"/>
    <property type="match status" value="1"/>
</dbReference>
<dbReference type="InterPro" id="IPR021825">
    <property type="entry name" value="RETICULATA-related"/>
</dbReference>
<proteinExistence type="inferred from homology"/>
<feature type="compositionally biased region" description="Gly residues" evidence="9">
    <location>
        <begin position="103"/>
        <end position="128"/>
    </location>
</feature>
<sequence>MSISLKVSHISNFSNDVFNSVKQCRVGQRLEIRSICFPRIPGIESRWIRLNSELPSRNLRNRCVGSYVLTGEISGRSIPEWAYSGVKDETLSYLEPELDCDGGDGSGGDENGNNDGGGNSGNGGGGGGEGDDGEDEADKAEEKEFGPILKFDEVMKETERRGITLPEDMLEAAKSVGIRKLFLLRYLDLQGSVWPLGFLMRSCAMLRNRMLADPSFLFKVGTEIAIDSCCATFAEVQKRGEDFWSEFELYAADLLVGLVVDVALVGLLAPYARIGKPSVASTTGLFKGLKRACAALPSSVFEAERPGCKFSVNQRIATFFYKGLLYGSVGFSCGLIGQGIANLIMTAKRSVKKSEEDVPIPPLFESAALWGVFLGLSSNARYQIVNGLERVVEGSTAAKRIPVVAMAFTVGVRFANNVYGGMQFVDWAKLSGVQ</sequence>
<evidence type="ECO:0000256" key="2">
    <source>
        <dbReference type="ARBA" id="ARBA00010793"/>
    </source>
</evidence>
<comment type="subcellular location">
    <subcellularLocation>
        <location evidence="1">Plastid</location>
        <location evidence="1">Chloroplast membrane</location>
        <topology evidence="1">Multi-pass membrane protein</topology>
    </subcellularLocation>
</comment>
<evidence type="ECO:0000256" key="9">
    <source>
        <dbReference type="SAM" id="MobiDB-lite"/>
    </source>
</evidence>
<evidence type="ECO:0000313" key="11">
    <source>
        <dbReference type="Proteomes" id="UP001558713"/>
    </source>
</evidence>
<keyword evidence="5" id="KW-0812">Transmembrane</keyword>
<feature type="compositionally biased region" description="Acidic residues" evidence="9">
    <location>
        <begin position="129"/>
        <end position="139"/>
    </location>
</feature>
<keyword evidence="8" id="KW-0472">Membrane</keyword>
<dbReference type="PANTHER" id="PTHR31038:SF18">
    <property type="entry name" value="PROTEIN RETICULATA-RELATED 1, CHLOROPLASTIC"/>
    <property type="match status" value="1"/>
</dbReference>
<protein>
    <submittedName>
        <fullName evidence="10">Protein RETICULATA-RELATED 1</fullName>
    </submittedName>
</protein>
<dbReference type="AlphaFoldDB" id="A0ABD1BH78"/>
<keyword evidence="4" id="KW-0934">Plastid</keyword>
<evidence type="ECO:0000256" key="6">
    <source>
        <dbReference type="ARBA" id="ARBA00022946"/>
    </source>
</evidence>
<evidence type="ECO:0000256" key="8">
    <source>
        <dbReference type="ARBA" id="ARBA00023136"/>
    </source>
</evidence>
<dbReference type="EMBL" id="JBANAX010000343">
    <property type="protein sequence ID" value="KAL1213385.1"/>
    <property type="molecule type" value="Genomic_DNA"/>
</dbReference>
<evidence type="ECO:0000256" key="4">
    <source>
        <dbReference type="ARBA" id="ARBA00022640"/>
    </source>
</evidence>
<gene>
    <name evidence="10" type="ORF">V5N11_025927</name>
</gene>
<name>A0ABD1BH78_CARAN</name>
<comment type="caution">
    <text evidence="10">The sequence shown here is derived from an EMBL/GenBank/DDBJ whole genome shotgun (WGS) entry which is preliminary data.</text>
</comment>
<keyword evidence="3" id="KW-0150">Chloroplast</keyword>
<reference evidence="10 11" key="1">
    <citation type="submission" date="2024-04" db="EMBL/GenBank/DDBJ databases">
        <title>Genome assembly C_amara_ONT_v2.</title>
        <authorList>
            <person name="Yant L."/>
            <person name="Moore C."/>
            <person name="Slenker M."/>
        </authorList>
    </citation>
    <scope>NUCLEOTIDE SEQUENCE [LARGE SCALE GENOMIC DNA]</scope>
    <source>
        <tissue evidence="10">Leaf</tissue>
    </source>
</reference>
<keyword evidence="6" id="KW-0809">Transit peptide</keyword>
<organism evidence="10 11">
    <name type="scientific">Cardamine amara subsp. amara</name>
    <dbReference type="NCBI Taxonomy" id="228776"/>
    <lineage>
        <taxon>Eukaryota</taxon>
        <taxon>Viridiplantae</taxon>
        <taxon>Streptophyta</taxon>
        <taxon>Embryophyta</taxon>
        <taxon>Tracheophyta</taxon>
        <taxon>Spermatophyta</taxon>
        <taxon>Magnoliopsida</taxon>
        <taxon>eudicotyledons</taxon>
        <taxon>Gunneridae</taxon>
        <taxon>Pentapetalae</taxon>
        <taxon>rosids</taxon>
        <taxon>malvids</taxon>
        <taxon>Brassicales</taxon>
        <taxon>Brassicaceae</taxon>
        <taxon>Cardamineae</taxon>
        <taxon>Cardamine</taxon>
    </lineage>
</organism>
<evidence type="ECO:0000313" key="10">
    <source>
        <dbReference type="EMBL" id="KAL1213385.1"/>
    </source>
</evidence>
<dbReference type="PANTHER" id="PTHR31038">
    <property type="entry name" value="EXPRESSED PROTEIN-RELATED"/>
    <property type="match status" value="1"/>
</dbReference>
<dbReference type="Proteomes" id="UP001558713">
    <property type="component" value="Unassembled WGS sequence"/>
</dbReference>